<reference evidence="1 2" key="1">
    <citation type="submission" date="2019-09" db="EMBL/GenBank/DDBJ databases">
        <title>Characterization of the phylogenetic diversity of two novel species belonging to the genus Bifidobacterium: Bifidobacterium cebidarum sp. nov. and Bifidobacterium leontopitheci sp. nov.</title>
        <authorList>
            <person name="Lugli G.A."/>
            <person name="Duranti S."/>
            <person name="Milani C."/>
            <person name="Turroni F."/>
            <person name="Ventura M."/>
        </authorList>
    </citation>
    <scope>NUCLEOTIDE SEQUENCE [LARGE SCALE GENOMIC DNA]</scope>
    <source>
        <strain evidence="1 2">LMG 31469</strain>
    </source>
</reference>
<dbReference type="AlphaFoldDB" id="A0A6I1GCU2"/>
<proteinExistence type="predicted"/>
<evidence type="ECO:0000313" key="1">
    <source>
        <dbReference type="EMBL" id="KAB7789463.1"/>
    </source>
</evidence>
<gene>
    <name evidence="1" type="ORF">F7D08_0415</name>
</gene>
<keyword evidence="2" id="KW-1185">Reference proteome</keyword>
<comment type="caution">
    <text evidence="1">The sequence shown here is derived from an EMBL/GenBank/DDBJ whole genome shotgun (WGS) entry which is preliminary data.</text>
</comment>
<dbReference type="Proteomes" id="UP000468413">
    <property type="component" value="Unassembled WGS sequence"/>
</dbReference>
<name>A0A6I1GCU2_9BIFI</name>
<protein>
    <submittedName>
        <fullName evidence="1">Uncharacterized protein</fullName>
    </submittedName>
</protein>
<sequence length="515" mass="56666">MSGRLALLYLDRGNGWECLTPHDKDQAALESLSIDWGTDSIDSQPDAPVLRFTIRDRTGSLAGDVLYLAGAKVWVQKTDAVAWQRFDIAGQWQQVAASVSWAELEDLKPSTIPSVPDTGLESVFYGRVTVGGEVTQRKRGDWLVSLYASGMSVLTQRQATQGPEQSGTLAGHHWPVDPVERLDVLQSRLTMLGVPFTADALEWLRRHLPPSLAPYGDDSHPDLITLVRNLASGSPDWPLVYETCERGRATPGSMTVGLPGAPAIIAMLPDGTIATAWQGHVTPTIPAELVMVDETTLGLPDPITQVTLKGKRVTWDGEKSVFGFEDSELTFSDRGLVPDNLTESQKSVSVDSDAVLKDDTGGHWTAGIYSPSDSDRLRRAAVILANSTRLRPQSLRVESRKVDDVEHADQFHAWPGLPLTFIHNRYTPLVARDGTPATAGAWLPVGGTLTYRHRAGEATWSNELDLHPLARDPTLAALRWRDLRPLTCKWERLPEMTWAEWGQIDIITTEQELEA</sequence>
<organism evidence="1 2">
    <name type="scientific">Bifidobacterium cebidarum</name>
    <dbReference type="NCBI Taxonomy" id="2650773"/>
    <lineage>
        <taxon>Bacteria</taxon>
        <taxon>Bacillati</taxon>
        <taxon>Actinomycetota</taxon>
        <taxon>Actinomycetes</taxon>
        <taxon>Bifidobacteriales</taxon>
        <taxon>Bifidobacteriaceae</taxon>
        <taxon>Bifidobacterium</taxon>
    </lineage>
</organism>
<dbReference type="RefSeq" id="WP_152209043.1">
    <property type="nucleotide sequence ID" value="NZ_WBVS01000001.1"/>
</dbReference>
<dbReference type="EMBL" id="WBVS01000001">
    <property type="protein sequence ID" value="KAB7789463.1"/>
    <property type="molecule type" value="Genomic_DNA"/>
</dbReference>
<evidence type="ECO:0000313" key="2">
    <source>
        <dbReference type="Proteomes" id="UP000468413"/>
    </source>
</evidence>
<accession>A0A6I1GCU2</accession>